<dbReference type="GO" id="GO:0016491">
    <property type="term" value="F:oxidoreductase activity"/>
    <property type="evidence" value="ECO:0007669"/>
    <property type="project" value="UniProtKB-KW"/>
</dbReference>
<dbReference type="PANTHER" id="PTHR11695">
    <property type="entry name" value="ALCOHOL DEHYDROGENASE RELATED"/>
    <property type="match status" value="1"/>
</dbReference>
<dbReference type="InterPro" id="IPR013154">
    <property type="entry name" value="ADH-like_N"/>
</dbReference>
<dbReference type="CDD" id="cd05289">
    <property type="entry name" value="MDR_like_2"/>
    <property type="match status" value="1"/>
</dbReference>
<dbReference type="Gene3D" id="3.90.180.10">
    <property type="entry name" value="Medium-chain alcohol dehydrogenases, catalytic domain"/>
    <property type="match status" value="1"/>
</dbReference>
<protein>
    <submittedName>
        <fullName evidence="2">NADP-dependent oxidoreductase</fullName>
        <ecNumber evidence="2">1.-.-.-</ecNumber>
    </submittedName>
</protein>
<dbReference type="InterPro" id="IPR036291">
    <property type="entry name" value="NAD(P)-bd_dom_sf"/>
</dbReference>
<dbReference type="Pfam" id="PF08240">
    <property type="entry name" value="ADH_N"/>
    <property type="match status" value="1"/>
</dbReference>
<dbReference type="SMART" id="SM00829">
    <property type="entry name" value="PKS_ER"/>
    <property type="match status" value="1"/>
</dbReference>
<keyword evidence="3" id="KW-1185">Reference proteome</keyword>
<dbReference type="RefSeq" id="WP_380122272.1">
    <property type="nucleotide sequence ID" value="NZ_JBHSIU010000050.1"/>
</dbReference>
<evidence type="ECO:0000259" key="1">
    <source>
        <dbReference type="SMART" id="SM00829"/>
    </source>
</evidence>
<name>A0ABV9W778_9ACTN</name>
<dbReference type="EC" id="1.-.-.-" evidence="2"/>
<dbReference type="Gene3D" id="3.40.50.720">
    <property type="entry name" value="NAD(P)-binding Rossmann-like Domain"/>
    <property type="match status" value="1"/>
</dbReference>
<reference evidence="3" key="1">
    <citation type="journal article" date="2019" name="Int. J. Syst. Evol. Microbiol.">
        <title>The Global Catalogue of Microorganisms (GCM) 10K type strain sequencing project: providing services to taxonomists for standard genome sequencing and annotation.</title>
        <authorList>
            <consortium name="The Broad Institute Genomics Platform"/>
            <consortium name="The Broad Institute Genome Sequencing Center for Infectious Disease"/>
            <person name="Wu L."/>
            <person name="Ma J."/>
        </authorList>
    </citation>
    <scope>NUCLEOTIDE SEQUENCE [LARGE SCALE GENOMIC DNA]</scope>
    <source>
        <strain evidence="3">CGMCC 4.7152</strain>
    </source>
</reference>
<proteinExistence type="predicted"/>
<dbReference type="EMBL" id="JBHSIU010000050">
    <property type="protein sequence ID" value="MFC5003340.1"/>
    <property type="molecule type" value="Genomic_DNA"/>
</dbReference>
<evidence type="ECO:0000313" key="2">
    <source>
        <dbReference type="EMBL" id="MFC5003340.1"/>
    </source>
</evidence>
<dbReference type="InterPro" id="IPR050700">
    <property type="entry name" value="YIM1/Zinc_Alcohol_DH_Fams"/>
</dbReference>
<accession>A0ABV9W778</accession>
<sequence length="318" mass="33840">MDVMMAVRAHSRGGPERLLYEQAPQPEAGEGEVLVAVHAAAITFDELTWEESWTRDGVDRTPVIPSHEMCGTVAALGDGVTDLAIDDDVFALIDFDRNGAAAEYVTVPAVDLAGKPRMVSHVEAATLPLAALTAWQALVDHAKLMPGEQVLVHGGAGGVGVYAVQLATILGGHVTATCRGTDASFVRRLGADRVIDYTTEGFDETASRFDVVVDTVGGAILERSYGVLRPGGRLVTLGAPPAKEMANRHGVEAVFFIVRPDSAQLAHLAQLVDDGRLRPVVAQTFPLSQARQAYENPGREHRPGKTVLVIRGLDRAGE</sequence>
<feature type="domain" description="Enoyl reductase (ER)" evidence="1">
    <location>
        <begin position="13"/>
        <end position="308"/>
    </location>
</feature>
<dbReference type="InterPro" id="IPR020843">
    <property type="entry name" value="ER"/>
</dbReference>
<keyword evidence="2" id="KW-0560">Oxidoreductase</keyword>
<dbReference type="SUPFAM" id="SSF50129">
    <property type="entry name" value="GroES-like"/>
    <property type="match status" value="1"/>
</dbReference>
<dbReference type="Proteomes" id="UP001595912">
    <property type="component" value="Unassembled WGS sequence"/>
</dbReference>
<dbReference type="PANTHER" id="PTHR11695:SF294">
    <property type="entry name" value="RETICULON-4-INTERACTING PROTEIN 1, MITOCHONDRIAL"/>
    <property type="match status" value="1"/>
</dbReference>
<dbReference type="SUPFAM" id="SSF51735">
    <property type="entry name" value="NAD(P)-binding Rossmann-fold domains"/>
    <property type="match status" value="1"/>
</dbReference>
<comment type="caution">
    <text evidence="2">The sequence shown here is derived from an EMBL/GenBank/DDBJ whole genome shotgun (WGS) entry which is preliminary data.</text>
</comment>
<evidence type="ECO:0000313" key="3">
    <source>
        <dbReference type="Proteomes" id="UP001595912"/>
    </source>
</evidence>
<dbReference type="InterPro" id="IPR011032">
    <property type="entry name" value="GroES-like_sf"/>
</dbReference>
<organism evidence="2 3">
    <name type="scientific">Dactylosporangium cerinum</name>
    <dbReference type="NCBI Taxonomy" id="1434730"/>
    <lineage>
        <taxon>Bacteria</taxon>
        <taxon>Bacillati</taxon>
        <taxon>Actinomycetota</taxon>
        <taxon>Actinomycetes</taxon>
        <taxon>Micromonosporales</taxon>
        <taxon>Micromonosporaceae</taxon>
        <taxon>Dactylosporangium</taxon>
    </lineage>
</organism>
<gene>
    <name evidence="2" type="ORF">ACFPIJ_36615</name>
</gene>
<dbReference type="Pfam" id="PF13602">
    <property type="entry name" value="ADH_zinc_N_2"/>
    <property type="match status" value="1"/>
</dbReference>